<dbReference type="SUPFAM" id="SSF53850">
    <property type="entry name" value="Periplasmic binding protein-like II"/>
    <property type="match status" value="1"/>
</dbReference>
<feature type="domain" description="Histidine kinase" evidence="4">
    <location>
        <begin position="348"/>
        <end position="589"/>
    </location>
</feature>
<dbReference type="Pfam" id="PF02518">
    <property type="entry name" value="HATPase_c"/>
    <property type="match status" value="1"/>
</dbReference>
<dbReference type="InterPro" id="IPR036890">
    <property type="entry name" value="HATPase_C_sf"/>
</dbReference>
<dbReference type="SMART" id="SM00387">
    <property type="entry name" value="HATPase_c"/>
    <property type="match status" value="1"/>
</dbReference>
<feature type="transmembrane region" description="Helical" evidence="3">
    <location>
        <begin position="293"/>
        <end position="312"/>
    </location>
</feature>
<dbReference type="PANTHER" id="PTHR43065:SF42">
    <property type="entry name" value="TWO-COMPONENT SENSOR PPRA"/>
    <property type="match status" value="1"/>
</dbReference>
<evidence type="ECO:0000256" key="2">
    <source>
        <dbReference type="ARBA" id="ARBA00012438"/>
    </source>
</evidence>
<evidence type="ECO:0000256" key="1">
    <source>
        <dbReference type="ARBA" id="ARBA00000085"/>
    </source>
</evidence>
<evidence type="ECO:0000259" key="4">
    <source>
        <dbReference type="PROSITE" id="PS50109"/>
    </source>
</evidence>
<dbReference type="Gene3D" id="3.30.565.10">
    <property type="entry name" value="Histidine kinase-like ATPase, C-terminal domain"/>
    <property type="match status" value="1"/>
</dbReference>
<dbReference type="InterPro" id="IPR001638">
    <property type="entry name" value="Solute-binding_3/MltF_N"/>
</dbReference>
<dbReference type="Pfam" id="PF00497">
    <property type="entry name" value="SBP_bac_3"/>
    <property type="match status" value="1"/>
</dbReference>
<proteinExistence type="predicted"/>
<dbReference type="SMART" id="SM00062">
    <property type="entry name" value="PBPb"/>
    <property type="match status" value="1"/>
</dbReference>
<keyword evidence="3" id="KW-0812">Transmembrane</keyword>
<dbReference type="SUPFAM" id="SSF55874">
    <property type="entry name" value="ATPase domain of HSP90 chaperone/DNA topoisomerase II/histidine kinase"/>
    <property type="match status" value="1"/>
</dbReference>
<keyword evidence="5" id="KW-0418">Kinase</keyword>
<keyword evidence="3" id="KW-1133">Transmembrane helix</keyword>
<dbReference type="Proteomes" id="UP000629025">
    <property type="component" value="Unassembled WGS sequence"/>
</dbReference>
<dbReference type="PRINTS" id="PR00344">
    <property type="entry name" value="BCTRLSENSOR"/>
</dbReference>
<dbReference type="InterPro" id="IPR036097">
    <property type="entry name" value="HisK_dim/P_sf"/>
</dbReference>
<comment type="catalytic activity">
    <reaction evidence="1">
        <text>ATP + protein L-histidine = ADP + protein N-phospho-L-histidine.</text>
        <dbReference type="EC" id="2.7.13.3"/>
    </reaction>
</comment>
<comment type="caution">
    <text evidence="5">The sequence shown here is derived from an EMBL/GenBank/DDBJ whole genome shotgun (WGS) entry which is preliminary data.</text>
</comment>
<name>A0ABQ1KS98_9GAMM</name>
<dbReference type="GO" id="GO:0016301">
    <property type="term" value="F:kinase activity"/>
    <property type="evidence" value="ECO:0007669"/>
    <property type="project" value="UniProtKB-KW"/>
</dbReference>
<evidence type="ECO:0000313" key="5">
    <source>
        <dbReference type="EMBL" id="GGC06304.1"/>
    </source>
</evidence>
<dbReference type="SUPFAM" id="SSF47384">
    <property type="entry name" value="Homodimeric domain of signal transducing histidine kinase"/>
    <property type="match status" value="1"/>
</dbReference>
<accession>A0ABQ1KS98</accession>
<sequence>MGAKCSSKLSVTNLAVTNLAMLFVRTLNTICKAILALFCLGLFSMPVLAARGETAGITRQYIVVGGDHYHPPYEFLDDNGEPAGYNVELTRAIAEVMGVDVRFEFGEWAEMRRKLESGEVDILQGMSYSEERAKAFDFAPPHAIVHQSFFARKGAPAVELDELQGKEVIVQNLDIMHDYLLEHNVGADLITVDTHADALRLLASGQGDYALVANLPSLYLSRQLGLTNILPVAKPFANRYGYAVKKGNSNTLATFSEGLAILKNTGRHQQIYDKWLGPLEDMGSFPWKKVGQIGASVSVALLLILGGIVMWNRMLRREVESRSEDLRRHQRQLIQADKMTSLGVLVSGVAHEINNPSSLLLLNLPVLRDAYLDSRDILENHYREHGDFNLGGLAYSRMRDEIPLMMDEMLDGARRIKRIVGDLKDFARQGSADLSEVVDLNTVVDTAIRLVDNSIRKATCQFEVSLGVGLPPIRGNTQRIEQVVINLILNACQALRSPTEGIFLRTYYDADEAGTQRVILEVRDQGQGIEADAINQLTDPFFTTKRESGGTGLGLSVSAGIVSEHRGRLVFDSKPGEGTTVRMILPVDSKAHAGNGAVSSKADS</sequence>
<dbReference type="InterPro" id="IPR003594">
    <property type="entry name" value="HATPase_dom"/>
</dbReference>
<dbReference type="EMBL" id="BMIJ01000008">
    <property type="protein sequence ID" value="GGC06304.1"/>
    <property type="molecule type" value="Genomic_DNA"/>
</dbReference>
<gene>
    <name evidence="5" type="ORF">GCM10011352_35640</name>
</gene>
<keyword evidence="6" id="KW-1185">Reference proteome</keyword>
<dbReference type="InterPro" id="IPR005467">
    <property type="entry name" value="His_kinase_dom"/>
</dbReference>
<dbReference type="EC" id="2.7.13.3" evidence="2"/>
<keyword evidence="3" id="KW-0472">Membrane</keyword>
<reference evidence="6" key="1">
    <citation type="journal article" date="2019" name="Int. J. Syst. Evol. Microbiol.">
        <title>The Global Catalogue of Microorganisms (GCM) 10K type strain sequencing project: providing services to taxonomists for standard genome sequencing and annotation.</title>
        <authorList>
            <consortium name="The Broad Institute Genomics Platform"/>
            <consortium name="The Broad Institute Genome Sequencing Center for Infectious Disease"/>
            <person name="Wu L."/>
            <person name="Ma J."/>
        </authorList>
    </citation>
    <scope>NUCLEOTIDE SEQUENCE [LARGE SCALE GENOMIC DNA]</scope>
    <source>
        <strain evidence="6">CGMCC 1.15341</strain>
    </source>
</reference>
<organism evidence="5 6">
    <name type="scientific">Marinobacterium zhoushanense</name>
    <dbReference type="NCBI Taxonomy" id="1679163"/>
    <lineage>
        <taxon>Bacteria</taxon>
        <taxon>Pseudomonadati</taxon>
        <taxon>Pseudomonadota</taxon>
        <taxon>Gammaproteobacteria</taxon>
        <taxon>Oceanospirillales</taxon>
        <taxon>Oceanospirillaceae</taxon>
        <taxon>Marinobacterium</taxon>
    </lineage>
</organism>
<dbReference type="PROSITE" id="PS50109">
    <property type="entry name" value="HIS_KIN"/>
    <property type="match status" value="1"/>
</dbReference>
<dbReference type="Gene3D" id="3.40.190.10">
    <property type="entry name" value="Periplasmic binding protein-like II"/>
    <property type="match status" value="2"/>
</dbReference>
<keyword evidence="5" id="KW-0808">Transferase</keyword>
<dbReference type="InterPro" id="IPR004358">
    <property type="entry name" value="Sig_transdc_His_kin-like_C"/>
</dbReference>
<dbReference type="PANTHER" id="PTHR43065">
    <property type="entry name" value="SENSOR HISTIDINE KINASE"/>
    <property type="match status" value="1"/>
</dbReference>
<evidence type="ECO:0000313" key="6">
    <source>
        <dbReference type="Proteomes" id="UP000629025"/>
    </source>
</evidence>
<dbReference type="CDD" id="cd13704">
    <property type="entry name" value="PBP2_HisK"/>
    <property type="match status" value="1"/>
</dbReference>
<protein>
    <recommendedName>
        <fullName evidence="2">histidine kinase</fullName>
        <ecNumber evidence="2">2.7.13.3</ecNumber>
    </recommendedName>
</protein>
<dbReference type="Gene3D" id="1.10.287.130">
    <property type="match status" value="1"/>
</dbReference>
<evidence type="ECO:0000256" key="3">
    <source>
        <dbReference type="SAM" id="Phobius"/>
    </source>
</evidence>